<name>A0A482X130_LAOST</name>
<keyword evidence="10" id="KW-1185">Reference proteome</keyword>
<dbReference type="SMART" id="SM00355">
    <property type="entry name" value="ZnF_C2H2"/>
    <property type="match status" value="3"/>
</dbReference>
<evidence type="ECO:0000259" key="8">
    <source>
        <dbReference type="PROSITE" id="PS50157"/>
    </source>
</evidence>
<dbReference type="Gene3D" id="3.30.160.60">
    <property type="entry name" value="Classic Zinc Finger"/>
    <property type="match status" value="2"/>
</dbReference>
<dbReference type="Pfam" id="PF00096">
    <property type="entry name" value="zf-C2H2"/>
    <property type="match status" value="2"/>
</dbReference>
<keyword evidence="5" id="KW-0862">Zinc</keyword>
<keyword evidence="2" id="KW-0479">Metal-binding</keyword>
<dbReference type="AlphaFoldDB" id="A0A482X130"/>
<feature type="domain" description="C2H2-type" evidence="8">
    <location>
        <begin position="16"/>
        <end position="43"/>
    </location>
</feature>
<evidence type="ECO:0000256" key="6">
    <source>
        <dbReference type="ARBA" id="ARBA00023242"/>
    </source>
</evidence>
<evidence type="ECO:0000256" key="2">
    <source>
        <dbReference type="ARBA" id="ARBA00022723"/>
    </source>
</evidence>
<comment type="subcellular location">
    <subcellularLocation>
        <location evidence="1">Nucleus</location>
    </subcellularLocation>
</comment>
<evidence type="ECO:0000256" key="3">
    <source>
        <dbReference type="ARBA" id="ARBA00022737"/>
    </source>
</evidence>
<dbReference type="SMR" id="A0A482X130"/>
<dbReference type="EMBL" id="QKKF02019844">
    <property type="protein sequence ID" value="RZF39433.1"/>
    <property type="molecule type" value="Genomic_DNA"/>
</dbReference>
<evidence type="ECO:0000256" key="4">
    <source>
        <dbReference type="ARBA" id="ARBA00022771"/>
    </source>
</evidence>
<gene>
    <name evidence="9" type="ORF">LSTR_LSTR000954</name>
</gene>
<dbReference type="SUPFAM" id="SSF57667">
    <property type="entry name" value="beta-beta-alpha zinc fingers"/>
    <property type="match status" value="2"/>
</dbReference>
<keyword evidence="4 7" id="KW-0863">Zinc-finger</keyword>
<comment type="caution">
    <text evidence="9">The sequence shown here is derived from an EMBL/GenBank/DDBJ whole genome shotgun (WGS) entry which is preliminary data.</text>
</comment>
<dbReference type="PROSITE" id="PS00028">
    <property type="entry name" value="ZINC_FINGER_C2H2_1"/>
    <property type="match status" value="1"/>
</dbReference>
<evidence type="ECO:0000256" key="7">
    <source>
        <dbReference type="PROSITE-ProRule" id="PRU00042"/>
    </source>
</evidence>
<evidence type="ECO:0000313" key="9">
    <source>
        <dbReference type="EMBL" id="RZF39433.1"/>
    </source>
</evidence>
<reference evidence="9 10" key="1">
    <citation type="journal article" date="2017" name="Gigascience">
        <title>Genome sequence of the small brown planthopper, Laodelphax striatellus.</title>
        <authorList>
            <person name="Zhu J."/>
            <person name="Jiang F."/>
            <person name="Wang X."/>
            <person name="Yang P."/>
            <person name="Bao Y."/>
            <person name="Zhao W."/>
            <person name="Wang W."/>
            <person name="Lu H."/>
            <person name="Wang Q."/>
            <person name="Cui N."/>
            <person name="Li J."/>
            <person name="Chen X."/>
            <person name="Luo L."/>
            <person name="Yu J."/>
            <person name="Kang L."/>
            <person name="Cui F."/>
        </authorList>
    </citation>
    <scope>NUCLEOTIDE SEQUENCE [LARGE SCALE GENOMIC DNA]</scope>
    <source>
        <strain evidence="9">Lst14</strain>
    </source>
</reference>
<evidence type="ECO:0000256" key="5">
    <source>
        <dbReference type="ARBA" id="ARBA00022833"/>
    </source>
</evidence>
<protein>
    <recommendedName>
        <fullName evidence="8">C2H2-type domain-containing protein</fullName>
    </recommendedName>
</protein>
<dbReference type="Proteomes" id="UP000291343">
    <property type="component" value="Unassembled WGS sequence"/>
</dbReference>
<dbReference type="PANTHER" id="PTHR24406">
    <property type="entry name" value="TRANSCRIPTIONAL REPRESSOR CTCFL-RELATED"/>
    <property type="match status" value="1"/>
</dbReference>
<keyword evidence="6" id="KW-0539">Nucleus</keyword>
<evidence type="ECO:0000313" key="10">
    <source>
        <dbReference type="Proteomes" id="UP000291343"/>
    </source>
</evidence>
<dbReference type="OrthoDB" id="8186305at2759"/>
<feature type="domain" description="C2H2-type" evidence="8">
    <location>
        <begin position="110"/>
        <end position="137"/>
    </location>
</feature>
<evidence type="ECO:0000256" key="1">
    <source>
        <dbReference type="ARBA" id="ARBA00004123"/>
    </source>
</evidence>
<accession>A0A482X130</accession>
<organism evidence="9 10">
    <name type="scientific">Laodelphax striatellus</name>
    <name type="common">Small brown planthopper</name>
    <name type="synonym">Delphax striatella</name>
    <dbReference type="NCBI Taxonomy" id="195883"/>
    <lineage>
        <taxon>Eukaryota</taxon>
        <taxon>Metazoa</taxon>
        <taxon>Ecdysozoa</taxon>
        <taxon>Arthropoda</taxon>
        <taxon>Hexapoda</taxon>
        <taxon>Insecta</taxon>
        <taxon>Pterygota</taxon>
        <taxon>Neoptera</taxon>
        <taxon>Paraneoptera</taxon>
        <taxon>Hemiptera</taxon>
        <taxon>Auchenorrhyncha</taxon>
        <taxon>Fulgoroidea</taxon>
        <taxon>Delphacidae</taxon>
        <taxon>Criomorphinae</taxon>
        <taxon>Laodelphax</taxon>
    </lineage>
</organism>
<sequence length="179" mass="20413">MGAKNSRCDSSMPLAKLCVRCGKSYKYRSSLDRHLKYECGVKPKFKCPFCDHVSKQKSNFPLAFSSAENIDTKIGNGKSPLFRYHEVRSKRSGRNTQSMVQSANSSQHPFVCNRCNRSYKYQTGLASHQRFECGVQPQFNCTHCSFTCKLKGNLKKHIALRHLQMIDFSMINTAETKDP</sequence>
<dbReference type="STRING" id="195883.A0A482X130"/>
<dbReference type="InterPro" id="IPR050888">
    <property type="entry name" value="ZnF_C2H2-type_TF"/>
</dbReference>
<dbReference type="GO" id="GO:0008270">
    <property type="term" value="F:zinc ion binding"/>
    <property type="evidence" value="ECO:0007669"/>
    <property type="project" value="UniProtKB-KW"/>
</dbReference>
<dbReference type="GO" id="GO:0005634">
    <property type="term" value="C:nucleus"/>
    <property type="evidence" value="ECO:0007669"/>
    <property type="project" value="UniProtKB-SubCell"/>
</dbReference>
<dbReference type="InParanoid" id="A0A482X130"/>
<keyword evidence="3" id="KW-0677">Repeat</keyword>
<dbReference type="PROSITE" id="PS50157">
    <property type="entry name" value="ZINC_FINGER_C2H2_2"/>
    <property type="match status" value="2"/>
</dbReference>
<dbReference type="InterPro" id="IPR013087">
    <property type="entry name" value="Znf_C2H2_type"/>
</dbReference>
<dbReference type="InterPro" id="IPR036236">
    <property type="entry name" value="Znf_C2H2_sf"/>
</dbReference>
<proteinExistence type="predicted"/>